<accession>A0ABV7VLB7</accession>
<organism evidence="1 2">
    <name type="scientific">Ferrovibrio xuzhouensis</name>
    <dbReference type="NCBI Taxonomy" id="1576914"/>
    <lineage>
        <taxon>Bacteria</taxon>
        <taxon>Pseudomonadati</taxon>
        <taxon>Pseudomonadota</taxon>
        <taxon>Alphaproteobacteria</taxon>
        <taxon>Rhodospirillales</taxon>
        <taxon>Rhodospirillaceae</taxon>
        <taxon>Ferrovibrio</taxon>
    </lineage>
</organism>
<proteinExistence type="predicted"/>
<gene>
    <name evidence="1" type="ORF">ACFOOQ_22255</name>
</gene>
<evidence type="ECO:0000313" key="1">
    <source>
        <dbReference type="EMBL" id="MFC3678284.1"/>
    </source>
</evidence>
<protein>
    <submittedName>
        <fullName evidence="1">Uncharacterized protein</fullName>
    </submittedName>
</protein>
<dbReference type="RefSeq" id="WP_379729908.1">
    <property type="nucleotide sequence ID" value="NZ_JBHRYJ010000008.1"/>
</dbReference>
<keyword evidence="2" id="KW-1185">Reference proteome</keyword>
<sequence length="184" mass="20549">MTAVDIATTLVPGLLLLLAVGLGGDAISRTVANVASSRHNLTGLVKEQEGLREVYKDRRERTDTLAKELSGVEHEYLNVHREFEGLRKAEKALMDPEKYTVFEIGRPAPGCEGWYVKVLLRRKHIMFGGLGTTPTNSEAYRLARVAMWNVNQDTARQFCVQRFSKEASVLSIQAFRGKIMIADV</sequence>
<evidence type="ECO:0000313" key="2">
    <source>
        <dbReference type="Proteomes" id="UP001595711"/>
    </source>
</evidence>
<name>A0ABV7VLB7_9PROT</name>
<reference evidence="2" key="1">
    <citation type="journal article" date="2019" name="Int. J. Syst. Evol. Microbiol.">
        <title>The Global Catalogue of Microorganisms (GCM) 10K type strain sequencing project: providing services to taxonomists for standard genome sequencing and annotation.</title>
        <authorList>
            <consortium name="The Broad Institute Genomics Platform"/>
            <consortium name="The Broad Institute Genome Sequencing Center for Infectious Disease"/>
            <person name="Wu L."/>
            <person name="Ma J."/>
        </authorList>
    </citation>
    <scope>NUCLEOTIDE SEQUENCE [LARGE SCALE GENOMIC DNA]</scope>
    <source>
        <strain evidence="2">KCTC 42182</strain>
    </source>
</reference>
<dbReference type="EMBL" id="JBHRYJ010000008">
    <property type="protein sequence ID" value="MFC3678284.1"/>
    <property type="molecule type" value="Genomic_DNA"/>
</dbReference>
<comment type="caution">
    <text evidence="1">The sequence shown here is derived from an EMBL/GenBank/DDBJ whole genome shotgun (WGS) entry which is preliminary data.</text>
</comment>
<dbReference type="Proteomes" id="UP001595711">
    <property type="component" value="Unassembled WGS sequence"/>
</dbReference>